<gene>
    <name evidence="1" type="ORF">B1B05_00845</name>
    <name evidence="2" type="ORF">SAMN05443094_101176</name>
</gene>
<dbReference type="SUPFAM" id="SSF81301">
    <property type="entry name" value="Nucleotidyltransferase"/>
    <property type="match status" value="1"/>
</dbReference>
<dbReference type="Proteomes" id="UP000186385">
    <property type="component" value="Unassembled WGS sequence"/>
</dbReference>
<sequence length="194" mass="22772">MTPIDRLNRELLSLMQLPIRERMFEFAGLITEYMATQHIKPVVVGGLAVELYTLNHYTTHDIDFISSGWEKFDQLLTKELGFSRTAREWYHEDLEIAIEIPASHLEGNEEKVVEIELKSGRSIFVISVEDIIIHRLESVLVSNVLFPEDHEDYQWAYRMFLLHRDDLIDHAYLRAEAVKSGTDKWIENWQLAEQ</sequence>
<protein>
    <recommendedName>
        <fullName evidence="5">Nucleotidyl transferase AbiEii toxin, Type IV TA system</fullName>
    </recommendedName>
</protein>
<dbReference type="RefSeq" id="WP_052698458.1">
    <property type="nucleotide sequence ID" value="NZ_FTLX01000001.1"/>
</dbReference>
<proteinExistence type="predicted"/>
<dbReference type="Proteomes" id="UP000215545">
    <property type="component" value="Unassembled WGS sequence"/>
</dbReference>
<reference evidence="2 3" key="1">
    <citation type="submission" date="2017-01" db="EMBL/GenBank/DDBJ databases">
        <authorList>
            <person name="Mah S.A."/>
            <person name="Swanson W.J."/>
            <person name="Moy G.W."/>
            <person name="Vacquier V.D."/>
        </authorList>
    </citation>
    <scope>NUCLEOTIDE SEQUENCE [LARGE SCALE GENOMIC DNA]</scope>
    <source>
        <strain evidence="2 3">NIO-1016</strain>
    </source>
</reference>
<keyword evidence="4" id="KW-1185">Reference proteome</keyword>
<dbReference type="EMBL" id="MWSK01000001">
    <property type="protein sequence ID" value="OXS80062.1"/>
    <property type="molecule type" value="Genomic_DNA"/>
</dbReference>
<organism evidence="2 3">
    <name type="scientific">Domibacillus enclensis</name>
    <dbReference type="NCBI Taxonomy" id="1017273"/>
    <lineage>
        <taxon>Bacteria</taxon>
        <taxon>Bacillati</taxon>
        <taxon>Bacillota</taxon>
        <taxon>Bacilli</taxon>
        <taxon>Bacillales</taxon>
        <taxon>Bacillaceae</taxon>
        <taxon>Domibacillus</taxon>
    </lineage>
</organism>
<accession>A0A1N6NJF8</accession>
<dbReference type="OrthoDB" id="7432624at2"/>
<dbReference type="STRING" id="1017273.SAMN05443094_101176"/>
<reference evidence="1" key="3">
    <citation type="submission" date="2017-03" db="EMBL/GenBank/DDBJ databases">
        <authorList>
            <person name="Dastager S.G."/>
            <person name="Neurgaonkar P.S."/>
            <person name="Dharne M.S."/>
        </authorList>
    </citation>
    <scope>NUCLEOTIDE SEQUENCE</scope>
    <source>
        <strain evidence="1">DSM 25145</strain>
    </source>
</reference>
<name>A0A1N6NJF8_9BACI</name>
<dbReference type="AlphaFoldDB" id="A0A1N6NJF8"/>
<evidence type="ECO:0000313" key="3">
    <source>
        <dbReference type="Proteomes" id="UP000186385"/>
    </source>
</evidence>
<dbReference type="EMBL" id="FTLX01000001">
    <property type="protein sequence ID" value="SIP92194.1"/>
    <property type="molecule type" value="Genomic_DNA"/>
</dbReference>
<evidence type="ECO:0000313" key="2">
    <source>
        <dbReference type="EMBL" id="SIP92194.1"/>
    </source>
</evidence>
<dbReference type="InterPro" id="IPR043519">
    <property type="entry name" value="NT_sf"/>
</dbReference>
<evidence type="ECO:0000313" key="1">
    <source>
        <dbReference type="EMBL" id="OXS80062.1"/>
    </source>
</evidence>
<evidence type="ECO:0008006" key="5">
    <source>
        <dbReference type="Google" id="ProtNLM"/>
    </source>
</evidence>
<evidence type="ECO:0000313" key="4">
    <source>
        <dbReference type="Proteomes" id="UP000215545"/>
    </source>
</evidence>
<reference evidence="4" key="2">
    <citation type="submission" date="2017-03" db="EMBL/GenBank/DDBJ databases">
        <title>Bacillus sp. V-88(T) DSM27956, whole genome shotgun sequencing project.</title>
        <authorList>
            <person name="Dastager S.G."/>
            <person name="Neurgaonkar P.S."/>
            <person name="Dharne M.S."/>
        </authorList>
    </citation>
    <scope>NUCLEOTIDE SEQUENCE [LARGE SCALE GENOMIC DNA]</scope>
    <source>
        <strain evidence="4">DSM 25145</strain>
    </source>
</reference>